<dbReference type="RefSeq" id="WP_091697354.1">
    <property type="nucleotide sequence ID" value="NZ_FPBF01000008.1"/>
</dbReference>
<evidence type="ECO:0000313" key="3">
    <source>
        <dbReference type="Proteomes" id="UP000199673"/>
    </source>
</evidence>
<dbReference type="AlphaFoldDB" id="A0A1I7DUZ9"/>
<protein>
    <submittedName>
        <fullName evidence="2">Uncharacterized protein</fullName>
    </submittedName>
</protein>
<reference evidence="3" key="1">
    <citation type="submission" date="2016-10" db="EMBL/GenBank/DDBJ databases">
        <authorList>
            <person name="Varghese N."/>
            <person name="Submissions S."/>
        </authorList>
    </citation>
    <scope>NUCLEOTIDE SEQUENCE [LARGE SCALE GENOMIC DNA]</scope>
    <source>
        <strain evidence="3">DSM 23445</strain>
    </source>
</reference>
<dbReference type="EMBL" id="FPBF01000008">
    <property type="protein sequence ID" value="SFU15485.1"/>
    <property type="molecule type" value="Genomic_DNA"/>
</dbReference>
<gene>
    <name evidence="2" type="ORF">SAMN04489724_4420</name>
</gene>
<dbReference type="OrthoDB" id="826327at2"/>
<feature type="transmembrane region" description="Helical" evidence="1">
    <location>
        <begin position="93"/>
        <end position="114"/>
    </location>
</feature>
<keyword evidence="3" id="KW-1185">Reference proteome</keyword>
<dbReference type="STRING" id="305507.SAMN04489724_4420"/>
<keyword evidence="1" id="KW-0472">Membrane</keyword>
<dbReference type="Proteomes" id="UP000199673">
    <property type="component" value="Unassembled WGS sequence"/>
</dbReference>
<evidence type="ECO:0000256" key="1">
    <source>
        <dbReference type="SAM" id="Phobius"/>
    </source>
</evidence>
<keyword evidence="1" id="KW-1133">Transmembrane helix</keyword>
<evidence type="ECO:0000313" key="2">
    <source>
        <dbReference type="EMBL" id="SFU15485.1"/>
    </source>
</evidence>
<accession>A0A1I7DUZ9</accession>
<sequence>MERAKIVDYYLQKINDKDFDLYDARKEMEKNNIEEDEIKIIIRLLDNQIHRGLAQKSYRDKSKEMIGIGAVLTFVGAMITIGTYTGILNTGDSFLIVYGPVVAGISIMVGGVSLRKKV</sequence>
<name>A0A1I7DUZ9_9BACT</name>
<keyword evidence="1" id="KW-0812">Transmembrane</keyword>
<proteinExistence type="predicted"/>
<organism evidence="2 3">
    <name type="scientific">Algoriphagus locisalis</name>
    <dbReference type="NCBI Taxonomy" id="305507"/>
    <lineage>
        <taxon>Bacteria</taxon>
        <taxon>Pseudomonadati</taxon>
        <taxon>Bacteroidota</taxon>
        <taxon>Cytophagia</taxon>
        <taxon>Cytophagales</taxon>
        <taxon>Cyclobacteriaceae</taxon>
        <taxon>Algoriphagus</taxon>
    </lineage>
</organism>
<feature type="transmembrane region" description="Helical" evidence="1">
    <location>
        <begin position="65"/>
        <end position="87"/>
    </location>
</feature>